<dbReference type="PANTHER" id="PTHR23511">
    <property type="entry name" value="SYNAPTIC VESICLE GLYCOPROTEIN 2"/>
    <property type="match status" value="1"/>
</dbReference>
<evidence type="ECO:0000313" key="10">
    <source>
        <dbReference type="Proteomes" id="UP000245761"/>
    </source>
</evidence>
<evidence type="ECO:0000256" key="7">
    <source>
        <dbReference type="ARBA" id="ARBA00023136"/>
    </source>
</evidence>
<keyword evidence="5" id="KW-0812">Transmembrane</keyword>
<dbReference type="InterPro" id="IPR020846">
    <property type="entry name" value="MFS_dom"/>
</dbReference>
<dbReference type="GO" id="GO:0016020">
    <property type="term" value="C:membrane"/>
    <property type="evidence" value="ECO:0007669"/>
    <property type="project" value="UniProtKB-SubCell"/>
</dbReference>
<proteinExistence type="inferred from homology"/>
<dbReference type="PROSITE" id="PS50850">
    <property type="entry name" value="MFS"/>
    <property type="match status" value="1"/>
</dbReference>
<organism evidence="9 10">
    <name type="scientific">Escherichia coli</name>
    <dbReference type="NCBI Taxonomy" id="562"/>
    <lineage>
        <taxon>Bacteria</taxon>
        <taxon>Pseudomonadati</taxon>
        <taxon>Pseudomonadota</taxon>
        <taxon>Gammaproteobacteria</taxon>
        <taxon>Enterobacterales</taxon>
        <taxon>Enterobacteriaceae</taxon>
        <taxon>Escherichia</taxon>
    </lineage>
</organism>
<dbReference type="PANTHER" id="PTHR23511:SF34">
    <property type="entry name" value="SYNAPTIC VESICLE GLYCOPROTEIN 2"/>
    <property type="match status" value="1"/>
</dbReference>
<evidence type="ECO:0000259" key="8">
    <source>
        <dbReference type="PROSITE" id="PS50850"/>
    </source>
</evidence>
<dbReference type="AlphaFoldDB" id="A0A2U2VIY6"/>
<dbReference type="InterPro" id="IPR011701">
    <property type="entry name" value="MFS"/>
</dbReference>
<dbReference type="EMBL" id="QEMT01000005">
    <property type="protein sequence ID" value="PWH63256.1"/>
    <property type="molecule type" value="Genomic_DNA"/>
</dbReference>
<comment type="caution">
    <text evidence="9">The sequence shown here is derived from an EMBL/GenBank/DDBJ whole genome shotgun (WGS) entry which is preliminary data.</text>
</comment>
<sequence length="470" mass="50731">MNNYSPEGTLSHGTDNKTHCGARLDRLPDCRWHSSMFAIVAFGLLVCWSNAVGGLILAQLKALGWTDNSTTATFSAITTAGMFLGALVGGIIGDKTGRRNAFILYEAIHIASMVVGAFSPNMDFLIACRFVMGVGLGALLVTLFAGFTEYMPGRNRGTWSSRVSFIGNWSYPLCSLIAMGLTPLISAEWNWRVQLLIPAILSLIATALAWRYFPESPRWLESHGRYQEAEKVMRSIEEGVIRQTGKPLPPVVIADDGKAPQAVPYSALLTGVLLKRVILGSCVLIAMNVVQYTLINWLPTIFMTQGINLKDSIVLNTMSMFGAPFGIFIAMLVMDKIPRKTMGVGLLILIAVLGYIYSLQTSMLLITLIGFFLITFVYMYVCYASAVYVPEIWPTEAKLRGSGLANAVGRISGIAAPYAVAVLLSSYGVTGVFILLGAVSIIVAIAIATIGIETKGVSVESLSIDAVVNK</sequence>
<keyword evidence="4" id="KW-1003">Cell membrane</keyword>
<keyword evidence="6" id="KW-1133">Transmembrane helix</keyword>
<comment type="similarity">
    <text evidence="2">Belongs to the major facilitator superfamily. Sugar transporter (TC 2.A.1.1) family.</text>
</comment>
<dbReference type="FunFam" id="1.20.1250.20:FF:000209">
    <property type="entry name" value="Transporter, MFS superfamily protein"/>
    <property type="match status" value="1"/>
</dbReference>
<dbReference type="CDD" id="cd17316">
    <property type="entry name" value="MFS_SV2_like"/>
    <property type="match status" value="1"/>
</dbReference>
<feature type="domain" description="Major facilitator superfamily (MFS) profile" evidence="8">
    <location>
        <begin position="35"/>
        <end position="455"/>
    </location>
</feature>
<keyword evidence="7" id="KW-0472">Membrane</keyword>
<evidence type="ECO:0000256" key="3">
    <source>
        <dbReference type="ARBA" id="ARBA00022448"/>
    </source>
</evidence>
<dbReference type="Proteomes" id="UP000245761">
    <property type="component" value="Unassembled WGS sequence"/>
</dbReference>
<dbReference type="SUPFAM" id="SSF103473">
    <property type="entry name" value="MFS general substrate transporter"/>
    <property type="match status" value="1"/>
</dbReference>
<name>A0A2U2VIY6_ECOLX</name>
<dbReference type="Gene3D" id="1.20.1250.20">
    <property type="entry name" value="MFS general substrate transporter like domains"/>
    <property type="match status" value="1"/>
</dbReference>
<dbReference type="InterPro" id="IPR036259">
    <property type="entry name" value="MFS_trans_sf"/>
</dbReference>
<dbReference type="Pfam" id="PF07690">
    <property type="entry name" value="MFS_1"/>
    <property type="match status" value="1"/>
</dbReference>
<reference evidence="9 10" key="1">
    <citation type="submission" date="2018-04" db="EMBL/GenBank/DDBJ databases">
        <title>Draft Genomic Sequencing Of Potential Extraintestinal Pathogenic Escherichia coli B8S56 Isolated from Retail Chicken Skin.</title>
        <authorList>
            <person name="Xu A."/>
            <person name="Tilman S."/>
            <person name="Wisser-Parker K."/>
            <person name="Scullen O.J."/>
            <person name="Sommers C."/>
        </authorList>
    </citation>
    <scope>NUCLEOTIDE SEQUENCE [LARGE SCALE GENOMIC DNA]</scope>
    <source>
        <strain evidence="9 10">B8S56</strain>
    </source>
</reference>
<evidence type="ECO:0000256" key="1">
    <source>
        <dbReference type="ARBA" id="ARBA00004141"/>
    </source>
</evidence>
<comment type="subcellular location">
    <subcellularLocation>
        <location evidence="1">Membrane</location>
        <topology evidence="1">Multi-pass membrane protein</topology>
    </subcellularLocation>
</comment>
<protein>
    <submittedName>
        <fullName evidence="9">MFS transporter</fullName>
    </submittedName>
</protein>
<evidence type="ECO:0000313" key="9">
    <source>
        <dbReference type="EMBL" id="PWH63256.1"/>
    </source>
</evidence>
<evidence type="ECO:0000256" key="5">
    <source>
        <dbReference type="ARBA" id="ARBA00022692"/>
    </source>
</evidence>
<evidence type="ECO:0000256" key="6">
    <source>
        <dbReference type="ARBA" id="ARBA00022989"/>
    </source>
</evidence>
<evidence type="ECO:0000256" key="2">
    <source>
        <dbReference type="ARBA" id="ARBA00010992"/>
    </source>
</evidence>
<evidence type="ECO:0000256" key="4">
    <source>
        <dbReference type="ARBA" id="ARBA00022475"/>
    </source>
</evidence>
<gene>
    <name evidence="9" type="ORF">DD762_04495</name>
</gene>
<accession>A0A2U2VIY6</accession>
<keyword evidence="3" id="KW-0813">Transport</keyword>
<dbReference type="GO" id="GO:0022857">
    <property type="term" value="F:transmembrane transporter activity"/>
    <property type="evidence" value="ECO:0007669"/>
    <property type="project" value="InterPro"/>
</dbReference>